<evidence type="ECO:0000256" key="1">
    <source>
        <dbReference type="ARBA" id="ARBA00022679"/>
    </source>
</evidence>
<evidence type="ECO:0000313" key="4">
    <source>
        <dbReference type="EMBL" id="KKK58542.1"/>
    </source>
</evidence>
<dbReference type="Gene3D" id="3.40.630.30">
    <property type="match status" value="1"/>
</dbReference>
<proteinExistence type="predicted"/>
<gene>
    <name evidence="4" type="ORF">LCGC14_3043370</name>
</gene>
<dbReference type="PANTHER" id="PTHR43420:SF12">
    <property type="entry name" value="N-ACETYLTRANSFERASE DOMAIN-CONTAINING PROTEIN"/>
    <property type="match status" value="1"/>
</dbReference>
<dbReference type="AlphaFoldDB" id="A0A0F8WNU2"/>
<evidence type="ECO:0000256" key="2">
    <source>
        <dbReference type="ARBA" id="ARBA00023315"/>
    </source>
</evidence>
<accession>A0A0F8WNU2</accession>
<reference evidence="4" key="1">
    <citation type="journal article" date="2015" name="Nature">
        <title>Complex archaea that bridge the gap between prokaryotes and eukaryotes.</title>
        <authorList>
            <person name="Spang A."/>
            <person name="Saw J.H."/>
            <person name="Jorgensen S.L."/>
            <person name="Zaremba-Niedzwiedzka K."/>
            <person name="Martijn J."/>
            <person name="Lind A.E."/>
            <person name="van Eijk R."/>
            <person name="Schleper C."/>
            <person name="Guy L."/>
            <person name="Ettema T.J."/>
        </authorList>
    </citation>
    <scope>NUCLEOTIDE SEQUENCE</scope>
</reference>
<keyword evidence="2" id="KW-0012">Acyltransferase</keyword>
<comment type="caution">
    <text evidence="4">The sequence shown here is derived from an EMBL/GenBank/DDBJ whole genome shotgun (WGS) entry which is preliminary data.</text>
</comment>
<feature type="domain" description="N-acetyltransferase" evidence="3">
    <location>
        <begin position="1"/>
        <end position="71"/>
    </location>
</feature>
<dbReference type="CDD" id="cd04301">
    <property type="entry name" value="NAT_SF"/>
    <property type="match status" value="1"/>
</dbReference>
<dbReference type="InterPro" id="IPR016181">
    <property type="entry name" value="Acyl_CoA_acyltransferase"/>
</dbReference>
<dbReference type="SUPFAM" id="SSF55729">
    <property type="entry name" value="Acyl-CoA N-acyltransferases (Nat)"/>
    <property type="match status" value="1"/>
</dbReference>
<dbReference type="InterPro" id="IPR000182">
    <property type="entry name" value="GNAT_dom"/>
</dbReference>
<feature type="non-terminal residue" evidence="4">
    <location>
        <position position="71"/>
    </location>
</feature>
<name>A0A0F8WNU2_9ZZZZ</name>
<protein>
    <recommendedName>
        <fullName evidence="3">N-acetyltransferase domain-containing protein</fullName>
    </recommendedName>
</protein>
<dbReference type="EMBL" id="LAZR01063926">
    <property type="protein sequence ID" value="KKK58542.1"/>
    <property type="molecule type" value="Genomic_DNA"/>
</dbReference>
<dbReference type="PANTHER" id="PTHR43420">
    <property type="entry name" value="ACETYLTRANSFERASE"/>
    <property type="match status" value="1"/>
</dbReference>
<dbReference type="GO" id="GO:0016747">
    <property type="term" value="F:acyltransferase activity, transferring groups other than amino-acyl groups"/>
    <property type="evidence" value="ECO:0007669"/>
    <property type="project" value="InterPro"/>
</dbReference>
<evidence type="ECO:0000259" key="3">
    <source>
        <dbReference type="PROSITE" id="PS51186"/>
    </source>
</evidence>
<keyword evidence="1" id="KW-0808">Transferase</keyword>
<dbReference type="PROSITE" id="PS51186">
    <property type="entry name" value="GNAT"/>
    <property type="match status" value="1"/>
</dbReference>
<sequence length="71" mass="8559">MTWDGRRIYLHHFGILPDFQRRGLGTELAKKSLEWIQQKGQQVKLEVHKKNHAAKRLYEKLGFFAFRDYDI</sequence>
<dbReference type="Pfam" id="PF00583">
    <property type="entry name" value="Acetyltransf_1"/>
    <property type="match status" value="1"/>
</dbReference>
<dbReference type="InterPro" id="IPR050680">
    <property type="entry name" value="YpeA/RimI_acetyltransf"/>
</dbReference>
<organism evidence="4">
    <name type="scientific">marine sediment metagenome</name>
    <dbReference type="NCBI Taxonomy" id="412755"/>
    <lineage>
        <taxon>unclassified sequences</taxon>
        <taxon>metagenomes</taxon>
        <taxon>ecological metagenomes</taxon>
    </lineage>
</organism>